<keyword evidence="6" id="KW-0325">Glycoprotein</keyword>
<keyword evidence="19" id="KW-1185">Reference proteome</keyword>
<evidence type="ECO:0000256" key="1">
    <source>
        <dbReference type="ARBA" id="ARBA00004141"/>
    </source>
</evidence>
<evidence type="ECO:0000256" key="6">
    <source>
        <dbReference type="ARBA" id="ARBA00022622"/>
    </source>
</evidence>
<dbReference type="PANTHER" id="PTHR33048:SF143">
    <property type="entry name" value="EXTRACELLULAR MEMBRANE PROTEIN CFEM DOMAIN-CONTAINING PROTEIN-RELATED"/>
    <property type="match status" value="1"/>
</dbReference>
<evidence type="ECO:0000256" key="5">
    <source>
        <dbReference type="ARBA" id="ARBA00022525"/>
    </source>
</evidence>
<evidence type="ECO:0000313" key="19">
    <source>
        <dbReference type="Proteomes" id="UP000738349"/>
    </source>
</evidence>
<name>A0A9P9IGY8_9HYPO</name>
<evidence type="ECO:0000256" key="14">
    <source>
        <dbReference type="SAM" id="Phobius"/>
    </source>
</evidence>
<comment type="similarity">
    <text evidence="4">Belongs to the RBT5 family.</text>
</comment>
<evidence type="ECO:0000313" key="18">
    <source>
        <dbReference type="EMBL" id="KAH7119254.1"/>
    </source>
</evidence>
<comment type="subcellular location">
    <subcellularLocation>
        <location evidence="2">Membrane</location>
        <topology evidence="2">Lipid-anchor</topology>
        <topology evidence="2">GPI-anchor</topology>
    </subcellularLocation>
    <subcellularLocation>
        <location evidence="1">Membrane</location>
        <topology evidence="1">Multi-pass membrane protein</topology>
    </subcellularLocation>
    <subcellularLocation>
        <location evidence="3">Secreted</location>
    </subcellularLocation>
</comment>
<proteinExistence type="inferred from homology"/>
<evidence type="ECO:0000256" key="7">
    <source>
        <dbReference type="ARBA" id="ARBA00022692"/>
    </source>
</evidence>
<dbReference type="Pfam" id="PF20684">
    <property type="entry name" value="Fung_rhodopsin"/>
    <property type="match status" value="1"/>
</dbReference>
<dbReference type="InterPro" id="IPR049326">
    <property type="entry name" value="Rhodopsin_dom_fungi"/>
</dbReference>
<evidence type="ECO:0000256" key="3">
    <source>
        <dbReference type="ARBA" id="ARBA00004613"/>
    </source>
</evidence>
<dbReference type="PANTHER" id="PTHR33048">
    <property type="entry name" value="PTH11-LIKE INTEGRAL MEMBRANE PROTEIN (AFU_ORTHOLOGUE AFUA_5G11245)"/>
    <property type="match status" value="1"/>
</dbReference>
<feature type="signal peptide" evidence="15">
    <location>
        <begin position="1"/>
        <end position="22"/>
    </location>
</feature>
<evidence type="ECO:0000256" key="11">
    <source>
        <dbReference type="ARBA" id="ARBA00023157"/>
    </source>
</evidence>
<evidence type="ECO:0000259" key="16">
    <source>
        <dbReference type="Pfam" id="PF05730"/>
    </source>
</evidence>
<feature type="domain" description="CFEM" evidence="16">
    <location>
        <begin position="32"/>
        <end position="91"/>
    </location>
</feature>
<sequence>MVALLSPLLLLALMALSSLTKASPHSPDSLGLPSCSTRCIGGLLDEVFCDTAIQTCVCMSEQFQKDLTYCVMANCQIPEALLALNISHTACGSTVRDRSQTFIITTGILLALASIFVIMRFSYKHFARMEFRWDDWVVLATMVSATTVGILSIHDMGSDGLGRDVWTRTPENISSFAFHFYLLSIFYFLSTALIKEALVLFYIYIQG</sequence>
<evidence type="ECO:0000256" key="10">
    <source>
        <dbReference type="ARBA" id="ARBA00023136"/>
    </source>
</evidence>
<dbReference type="GO" id="GO:0005576">
    <property type="term" value="C:extracellular region"/>
    <property type="evidence" value="ECO:0007669"/>
    <property type="project" value="UniProtKB-SubCell"/>
</dbReference>
<evidence type="ECO:0008006" key="20">
    <source>
        <dbReference type="Google" id="ProtNLM"/>
    </source>
</evidence>
<dbReference type="Pfam" id="PF05730">
    <property type="entry name" value="CFEM"/>
    <property type="match status" value="1"/>
</dbReference>
<evidence type="ECO:0000259" key="17">
    <source>
        <dbReference type="Pfam" id="PF20684"/>
    </source>
</evidence>
<evidence type="ECO:0000256" key="9">
    <source>
        <dbReference type="ARBA" id="ARBA00022989"/>
    </source>
</evidence>
<keyword evidence="9 14" id="KW-1133">Transmembrane helix</keyword>
<comment type="similarity">
    <text evidence="13">Belongs to the SAT4 family.</text>
</comment>
<reference evidence="18" key="1">
    <citation type="journal article" date="2021" name="Nat. Commun.">
        <title>Genetic determinants of endophytism in the Arabidopsis root mycobiome.</title>
        <authorList>
            <person name="Mesny F."/>
            <person name="Miyauchi S."/>
            <person name="Thiergart T."/>
            <person name="Pickel B."/>
            <person name="Atanasova L."/>
            <person name="Karlsson M."/>
            <person name="Huettel B."/>
            <person name="Barry K.W."/>
            <person name="Haridas S."/>
            <person name="Chen C."/>
            <person name="Bauer D."/>
            <person name="Andreopoulos W."/>
            <person name="Pangilinan J."/>
            <person name="LaButti K."/>
            <person name="Riley R."/>
            <person name="Lipzen A."/>
            <person name="Clum A."/>
            <person name="Drula E."/>
            <person name="Henrissat B."/>
            <person name="Kohler A."/>
            <person name="Grigoriev I.V."/>
            <person name="Martin F.M."/>
            <person name="Hacquard S."/>
        </authorList>
    </citation>
    <scope>NUCLEOTIDE SEQUENCE</scope>
    <source>
        <strain evidence="18">MPI-CAGE-AT-0147</strain>
    </source>
</reference>
<evidence type="ECO:0000256" key="4">
    <source>
        <dbReference type="ARBA" id="ARBA00010031"/>
    </source>
</evidence>
<dbReference type="Proteomes" id="UP000738349">
    <property type="component" value="Unassembled WGS sequence"/>
</dbReference>
<accession>A0A9P9IGY8</accession>
<evidence type="ECO:0000256" key="15">
    <source>
        <dbReference type="SAM" id="SignalP"/>
    </source>
</evidence>
<gene>
    <name evidence="18" type="ORF">EDB81DRAFT_235881</name>
</gene>
<protein>
    <recommendedName>
        <fullName evidence="20">Extracellular membrane protein CFEM domain-containing protein</fullName>
    </recommendedName>
</protein>
<dbReference type="OrthoDB" id="5059520at2759"/>
<keyword evidence="12" id="KW-0449">Lipoprotein</keyword>
<feature type="transmembrane region" description="Helical" evidence="14">
    <location>
        <begin position="102"/>
        <end position="123"/>
    </location>
</feature>
<organism evidence="18 19">
    <name type="scientific">Dactylonectria macrodidyma</name>
    <dbReference type="NCBI Taxonomy" id="307937"/>
    <lineage>
        <taxon>Eukaryota</taxon>
        <taxon>Fungi</taxon>
        <taxon>Dikarya</taxon>
        <taxon>Ascomycota</taxon>
        <taxon>Pezizomycotina</taxon>
        <taxon>Sordariomycetes</taxon>
        <taxon>Hypocreomycetidae</taxon>
        <taxon>Hypocreales</taxon>
        <taxon>Nectriaceae</taxon>
        <taxon>Dactylonectria</taxon>
    </lineage>
</organism>
<evidence type="ECO:0000256" key="8">
    <source>
        <dbReference type="ARBA" id="ARBA00022729"/>
    </source>
</evidence>
<evidence type="ECO:0000256" key="13">
    <source>
        <dbReference type="ARBA" id="ARBA00038359"/>
    </source>
</evidence>
<feature type="transmembrane region" description="Helical" evidence="14">
    <location>
        <begin position="176"/>
        <end position="205"/>
    </location>
</feature>
<keyword evidence="5" id="KW-0964">Secreted</keyword>
<feature type="domain" description="Rhodopsin" evidence="17">
    <location>
        <begin position="119"/>
        <end position="205"/>
    </location>
</feature>
<keyword evidence="6" id="KW-0336">GPI-anchor</keyword>
<comment type="caution">
    <text evidence="18">The sequence shown here is derived from an EMBL/GenBank/DDBJ whole genome shotgun (WGS) entry which is preliminary data.</text>
</comment>
<dbReference type="InterPro" id="IPR008427">
    <property type="entry name" value="Extracellular_membr_CFEM_dom"/>
</dbReference>
<keyword evidence="11" id="KW-1015">Disulfide bond</keyword>
<evidence type="ECO:0000256" key="2">
    <source>
        <dbReference type="ARBA" id="ARBA00004589"/>
    </source>
</evidence>
<dbReference type="EMBL" id="JAGMUV010000026">
    <property type="protein sequence ID" value="KAH7119254.1"/>
    <property type="molecule type" value="Genomic_DNA"/>
</dbReference>
<keyword evidence="7 14" id="KW-0812">Transmembrane</keyword>
<keyword evidence="10 14" id="KW-0472">Membrane</keyword>
<evidence type="ECO:0000256" key="12">
    <source>
        <dbReference type="ARBA" id="ARBA00023288"/>
    </source>
</evidence>
<dbReference type="GO" id="GO:0098552">
    <property type="term" value="C:side of membrane"/>
    <property type="evidence" value="ECO:0007669"/>
    <property type="project" value="UniProtKB-KW"/>
</dbReference>
<keyword evidence="8 15" id="KW-0732">Signal</keyword>
<feature type="chain" id="PRO_5040272531" description="Extracellular membrane protein CFEM domain-containing protein" evidence="15">
    <location>
        <begin position="23"/>
        <end position="207"/>
    </location>
</feature>
<feature type="transmembrane region" description="Helical" evidence="14">
    <location>
        <begin position="135"/>
        <end position="156"/>
    </location>
</feature>
<dbReference type="InterPro" id="IPR052337">
    <property type="entry name" value="SAT4-like"/>
</dbReference>
<dbReference type="AlphaFoldDB" id="A0A9P9IGY8"/>